<feature type="domain" description="NAD(P)-binding" evidence="8">
    <location>
        <begin position="12"/>
        <end position="344"/>
    </location>
</feature>
<dbReference type="EMBL" id="CAADFA010000829">
    <property type="protein sequence ID" value="VFJ75215.1"/>
    <property type="molecule type" value="Genomic_DNA"/>
</dbReference>
<dbReference type="AlphaFoldDB" id="A0A450TZ81"/>
<evidence type="ECO:0000256" key="1">
    <source>
        <dbReference type="ARBA" id="ARBA00001539"/>
    </source>
</evidence>
<dbReference type="GO" id="GO:0008460">
    <property type="term" value="F:dTDP-glucose 4,6-dehydratase activity"/>
    <property type="evidence" value="ECO:0007669"/>
    <property type="project" value="UniProtKB-EC"/>
</dbReference>
<comment type="similarity">
    <text evidence="3 7">Belongs to the NAD(P)-dependent epimerase/dehydratase family. dTDP-glucose dehydratase subfamily.</text>
</comment>
<dbReference type="EC" id="4.2.1.46" evidence="4 7"/>
<evidence type="ECO:0000256" key="5">
    <source>
        <dbReference type="ARBA" id="ARBA00023027"/>
    </source>
</evidence>
<evidence type="ECO:0000313" key="11">
    <source>
        <dbReference type="EMBL" id="VFK21266.1"/>
    </source>
</evidence>
<evidence type="ECO:0000256" key="3">
    <source>
        <dbReference type="ARBA" id="ARBA00008178"/>
    </source>
</evidence>
<comment type="catalytic activity">
    <reaction evidence="1 7">
        <text>dTDP-alpha-D-glucose = dTDP-4-dehydro-6-deoxy-alpha-D-glucose + H2O</text>
        <dbReference type="Rhea" id="RHEA:17221"/>
        <dbReference type="ChEBI" id="CHEBI:15377"/>
        <dbReference type="ChEBI" id="CHEBI:57477"/>
        <dbReference type="ChEBI" id="CHEBI:57649"/>
        <dbReference type="EC" id="4.2.1.46"/>
    </reaction>
</comment>
<dbReference type="Pfam" id="PF16363">
    <property type="entry name" value="GDP_Man_Dehyd"/>
    <property type="match status" value="1"/>
</dbReference>
<evidence type="ECO:0000313" key="9">
    <source>
        <dbReference type="EMBL" id="VFJ75215.1"/>
    </source>
</evidence>
<proteinExistence type="inferred from homology"/>
<dbReference type="InterPro" id="IPR016040">
    <property type="entry name" value="NAD(P)-bd_dom"/>
</dbReference>
<organism evidence="9">
    <name type="scientific">Candidatus Kentrum sp. FM</name>
    <dbReference type="NCBI Taxonomy" id="2126340"/>
    <lineage>
        <taxon>Bacteria</taxon>
        <taxon>Pseudomonadati</taxon>
        <taxon>Pseudomonadota</taxon>
        <taxon>Gammaproteobacteria</taxon>
        <taxon>Candidatus Kentrum</taxon>
    </lineage>
</organism>
<dbReference type="InterPro" id="IPR005888">
    <property type="entry name" value="dTDP_Gluc_deHydtase"/>
</dbReference>
<dbReference type="EMBL" id="CAADEZ010000822">
    <property type="protein sequence ID" value="VFJ75281.1"/>
    <property type="molecule type" value="Genomic_DNA"/>
</dbReference>
<dbReference type="InterPro" id="IPR020904">
    <property type="entry name" value="Sc_DH/Rdtase_CS"/>
</dbReference>
<dbReference type="PROSITE" id="PS00061">
    <property type="entry name" value="ADH_SHORT"/>
    <property type="match status" value="1"/>
</dbReference>
<evidence type="ECO:0000256" key="4">
    <source>
        <dbReference type="ARBA" id="ARBA00011990"/>
    </source>
</evidence>
<keyword evidence="6 7" id="KW-0456">Lyase</keyword>
<sequence length="371" mass="41163">MKTPEHRPARLLVTGGAGFIGANFVHYWLGKYPEQRVVVLDALTYAGNSVSLSPSAHKPGYRFVQGDIGDHELVKGLLREEAIDTIVHFAAESHVDRSIQGPDAFIETNIVGTHALLKAARSVWLRDEPPVKRHRFHHVSTDEVYGSLSAGDPAFTESSPYAPNSPYAASKAASDHLVRAYQHTYGLSTTISNCSNNYGPYQFPEKLIPLVIINILGGRPLPVYGDGSNIRDWLYVEDHCRGVERVIRYGRAGAAYNIGGNNEWRNIDIVRLLCRLLDDRFTREPTLSTRFPDAPPASGQKSEALITFVADRPGHDWRYAIDAARATQELAYAPVQTFETGIGKTIDWYLGNESWWRAVMGRTFDLGEGGV</sequence>
<evidence type="ECO:0000313" key="10">
    <source>
        <dbReference type="EMBL" id="VFJ75281.1"/>
    </source>
</evidence>
<accession>A0A450TZ81</accession>
<evidence type="ECO:0000256" key="6">
    <source>
        <dbReference type="ARBA" id="ARBA00023239"/>
    </source>
</evidence>
<dbReference type="FunFam" id="3.40.50.720:FF:000304">
    <property type="entry name" value="UDP-glucose 4,6-dehydratase"/>
    <property type="match status" value="1"/>
</dbReference>
<dbReference type="CDD" id="cd05246">
    <property type="entry name" value="dTDP_GD_SDR_e"/>
    <property type="match status" value="1"/>
</dbReference>
<dbReference type="EMBL" id="CAADFL010000772">
    <property type="protein sequence ID" value="VFK21266.1"/>
    <property type="molecule type" value="Genomic_DNA"/>
</dbReference>
<dbReference type="SUPFAM" id="SSF51735">
    <property type="entry name" value="NAD(P)-binding Rossmann-fold domains"/>
    <property type="match status" value="1"/>
</dbReference>
<dbReference type="InterPro" id="IPR036291">
    <property type="entry name" value="NAD(P)-bd_dom_sf"/>
</dbReference>
<comment type="cofactor">
    <cofactor evidence="2 7">
        <name>NAD(+)</name>
        <dbReference type="ChEBI" id="CHEBI:57540"/>
    </cofactor>
</comment>
<dbReference type="Gene3D" id="3.90.25.10">
    <property type="entry name" value="UDP-galactose 4-epimerase, domain 1"/>
    <property type="match status" value="1"/>
</dbReference>
<gene>
    <name evidence="10" type="ORF">BECKFM1743A_GA0114220_108221</name>
    <name evidence="11" type="ORF">BECKFM1743B_GA0114221_107721</name>
    <name evidence="9" type="ORF">BECKFM1743C_GA0114222_108291</name>
</gene>
<dbReference type="GO" id="GO:0009225">
    <property type="term" value="P:nucleotide-sugar metabolic process"/>
    <property type="evidence" value="ECO:0007669"/>
    <property type="project" value="InterPro"/>
</dbReference>
<name>A0A450TZ81_9GAMM</name>
<dbReference type="NCBIfam" id="TIGR01181">
    <property type="entry name" value="dTDP_gluc_dehyt"/>
    <property type="match status" value="1"/>
</dbReference>
<evidence type="ECO:0000259" key="8">
    <source>
        <dbReference type="Pfam" id="PF16363"/>
    </source>
</evidence>
<protein>
    <recommendedName>
        <fullName evidence="4 7">dTDP-glucose 4,6-dehydratase</fullName>
        <ecNumber evidence="4 7">4.2.1.46</ecNumber>
    </recommendedName>
</protein>
<keyword evidence="5" id="KW-0520">NAD</keyword>
<reference evidence="9" key="1">
    <citation type="submission" date="2019-02" db="EMBL/GenBank/DDBJ databases">
        <authorList>
            <person name="Gruber-Vodicka R. H."/>
            <person name="Seah K. B. B."/>
        </authorList>
    </citation>
    <scope>NUCLEOTIDE SEQUENCE</scope>
    <source>
        <strain evidence="10">BECK_BZ163</strain>
        <strain evidence="11">BECK_BZ164</strain>
        <strain evidence="9">BECK_BZ165</strain>
    </source>
</reference>
<dbReference type="PANTHER" id="PTHR43000">
    <property type="entry name" value="DTDP-D-GLUCOSE 4,6-DEHYDRATASE-RELATED"/>
    <property type="match status" value="1"/>
</dbReference>
<evidence type="ECO:0000256" key="7">
    <source>
        <dbReference type="RuleBase" id="RU004473"/>
    </source>
</evidence>
<evidence type="ECO:0000256" key="2">
    <source>
        <dbReference type="ARBA" id="ARBA00001911"/>
    </source>
</evidence>
<dbReference type="Gene3D" id="3.40.50.720">
    <property type="entry name" value="NAD(P)-binding Rossmann-like Domain"/>
    <property type="match status" value="1"/>
</dbReference>